<gene>
    <name evidence="2" type="ORF">METZ01_LOCUS307824</name>
</gene>
<accession>A0A382N2F4</accession>
<sequence length="26" mass="2959">ARRDGADHRDRRGPARPHPLRRGLAV</sequence>
<evidence type="ECO:0000256" key="1">
    <source>
        <dbReference type="SAM" id="MobiDB-lite"/>
    </source>
</evidence>
<evidence type="ECO:0000313" key="2">
    <source>
        <dbReference type="EMBL" id="SVC54970.1"/>
    </source>
</evidence>
<dbReference type="EMBL" id="UINC01097344">
    <property type="protein sequence ID" value="SVC54970.1"/>
    <property type="molecule type" value="Genomic_DNA"/>
</dbReference>
<reference evidence="2" key="1">
    <citation type="submission" date="2018-05" db="EMBL/GenBank/DDBJ databases">
        <authorList>
            <person name="Lanie J.A."/>
            <person name="Ng W.-L."/>
            <person name="Kazmierczak K.M."/>
            <person name="Andrzejewski T.M."/>
            <person name="Davidsen T.M."/>
            <person name="Wayne K.J."/>
            <person name="Tettelin H."/>
            <person name="Glass J.I."/>
            <person name="Rusch D."/>
            <person name="Podicherti R."/>
            <person name="Tsui H.-C.T."/>
            <person name="Winkler M.E."/>
        </authorList>
    </citation>
    <scope>NUCLEOTIDE SEQUENCE</scope>
</reference>
<dbReference type="AlphaFoldDB" id="A0A382N2F4"/>
<feature type="region of interest" description="Disordered" evidence="1">
    <location>
        <begin position="1"/>
        <end position="26"/>
    </location>
</feature>
<feature type="compositionally biased region" description="Basic and acidic residues" evidence="1">
    <location>
        <begin position="1"/>
        <end position="13"/>
    </location>
</feature>
<feature type="non-terminal residue" evidence="2">
    <location>
        <position position="1"/>
    </location>
</feature>
<organism evidence="2">
    <name type="scientific">marine metagenome</name>
    <dbReference type="NCBI Taxonomy" id="408172"/>
    <lineage>
        <taxon>unclassified sequences</taxon>
        <taxon>metagenomes</taxon>
        <taxon>ecological metagenomes</taxon>
    </lineage>
</organism>
<feature type="non-terminal residue" evidence="2">
    <location>
        <position position="26"/>
    </location>
</feature>
<proteinExistence type="predicted"/>
<feature type="compositionally biased region" description="Basic residues" evidence="1">
    <location>
        <begin position="14"/>
        <end position="26"/>
    </location>
</feature>
<protein>
    <submittedName>
        <fullName evidence="2">Uncharacterized protein</fullName>
    </submittedName>
</protein>
<name>A0A382N2F4_9ZZZZ</name>